<dbReference type="Proteomes" id="UP000567885">
    <property type="component" value="Unassembled WGS sequence"/>
</dbReference>
<proteinExistence type="predicted"/>
<name>A0A8H5U3Z5_FUSHE</name>
<organism evidence="2 3">
    <name type="scientific">Fusarium heterosporum</name>
    <dbReference type="NCBI Taxonomy" id="42747"/>
    <lineage>
        <taxon>Eukaryota</taxon>
        <taxon>Fungi</taxon>
        <taxon>Dikarya</taxon>
        <taxon>Ascomycota</taxon>
        <taxon>Pezizomycotina</taxon>
        <taxon>Sordariomycetes</taxon>
        <taxon>Hypocreomycetidae</taxon>
        <taxon>Hypocreales</taxon>
        <taxon>Nectriaceae</taxon>
        <taxon>Fusarium</taxon>
        <taxon>Fusarium heterosporum species complex</taxon>
    </lineage>
</organism>
<feature type="region of interest" description="Disordered" evidence="1">
    <location>
        <begin position="244"/>
        <end position="306"/>
    </location>
</feature>
<evidence type="ECO:0000313" key="2">
    <source>
        <dbReference type="EMBL" id="KAF5680593.1"/>
    </source>
</evidence>
<dbReference type="OrthoDB" id="5396104at2759"/>
<accession>A0A8H5U3Z5</accession>
<evidence type="ECO:0000256" key="1">
    <source>
        <dbReference type="SAM" id="MobiDB-lite"/>
    </source>
</evidence>
<dbReference type="EMBL" id="JAAGWQ010000004">
    <property type="protein sequence ID" value="KAF5680593.1"/>
    <property type="molecule type" value="Genomic_DNA"/>
</dbReference>
<gene>
    <name evidence="2" type="ORF">FHETE_367</name>
</gene>
<evidence type="ECO:0000313" key="3">
    <source>
        <dbReference type="Proteomes" id="UP000567885"/>
    </source>
</evidence>
<feature type="compositionally biased region" description="Basic and acidic residues" evidence="1">
    <location>
        <begin position="286"/>
        <end position="306"/>
    </location>
</feature>
<feature type="compositionally biased region" description="Acidic residues" evidence="1">
    <location>
        <begin position="258"/>
        <end position="279"/>
    </location>
</feature>
<reference evidence="2 3" key="1">
    <citation type="submission" date="2020-05" db="EMBL/GenBank/DDBJ databases">
        <title>Identification and distribution of gene clusters putatively required for synthesis of sphingolipid metabolism inhibitors in phylogenetically diverse species of the filamentous fungus Fusarium.</title>
        <authorList>
            <person name="Kim H.-S."/>
            <person name="Busman M."/>
            <person name="Brown D.W."/>
            <person name="Divon H."/>
            <person name="Uhlig S."/>
            <person name="Proctor R.H."/>
        </authorList>
    </citation>
    <scope>NUCLEOTIDE SEQUENCE [LARGE SCALE GENOMIC DNA]</scope>
    <source>
        <strain evidence="2 3">NRRL 20693</strain>
    </source>
</reference>
<dbReference type="AlphaFoldDB" id="A0A8H5U3Z5"/>
<protein>
    <submittedName>
        <fullName evidence="2">Uncharacterized protein</fullName>
    </submittedName>
</protein>
<comment type="caution">
    <text evidence="2">The sequence shown here is derived from an EMBL/GenBank/DDBJ whole genome shotgun (WGS) entry which is preliminary data.</text>
</comment>
<sequence>MTICTTTILTNPPPNMLTRKCIPPKNPPPGKPASWKWTCDRCKVSYKLAVTRRCLHCNSTRLFRDVKFIGASITKPSTRQRRLNKLRYIPPADNHDYDFWSVYNDWRRFRSIYKADPGAWKRRTMRDLAGSTSAARRAKKFEIETTRRSEITQGRFARMLNYTHSCESDCDYPSQCHTERYQAYQKDPSMVTGHVEIFAPIYDADEEDQGKLPLCGLLPEFDQDITSPEDINDQDEILAAYEAQEQDGWFSAPQPNSDGEDEDTTSQDFEDIDQDDEQDGMLTTYEIEKQDEGPDALSRRSQENGD</sequence>
<keyword evidence="3" id="KW-1185">Reference proteome</keyword>